<dbReference type="InterPro" id="IPR029903">
    <property type="entry name" value="RmlD-like-bd"/>
</dbReference>
<evidence type="ECO:0000256" key="1">
    <source>
        <dbReference type="ARBA" id="ARBA00010944"/>
    </source>
</evidence>
<organism evidence="4 5">
    <name type="scientific">Frankia alni (strain DSM 45986 / CECT 9034 / ACN14a)</name>
    <dbReference type="NCBI Taxonomy" id="326424"/>
    <lineage>
        <taxon>Bacteria</taxon>
        <taxon>Bacillati</taxon>
        <taxon>Actinomycetota</taxon>
        <taxon>Actinomycetes</taxon>
        <taxon>Frankiales</taxon>
        <taxon>Frankiaceae</taxon>
        <taxon>Frankia</taxon>
    </lineage>
</organism>
<dbReference type="GO" id="GO:0019305">
    <property type="term" value="P:dTDP-rhamnose biosynthetic process"/>
    <property type="evidence" value="ECO:0007669"/>
    <property type="project" value="UniProtKB-UniPathway"/>
</dbReference>
<dbReference type="HOGENOM" id="CLU_045518_1_2_11"/>
<dbReference type="PANTHER" id="PTHR10491:SF4">
    <property type="entry name" value="METHIONINE ADENOSYLTRANSFERASE 2 SUBUNIT BETA"/>
    <property type="match status" value="1"/>
</dbReference>
<dbReference type="EC" id="1.1.1.133" evidence="2"/>
<gene>
    <name evidence="4" type="ordered locus">FRAAL1230</name>
</gene>
<dbReference type="CDD" id="cd05254">
    <property type="entry name" value="dTDP_HR_like_SDR_e"/>
    <property type="match status" value="1"/>
</dbReference>
<evidence type="ECO:0000259" key="3">
    <source>
        <dbReference type="Pfam" id="PF04321"/>
    </source>
</evidence>
<keyword evidence="5" id="KW-1185">Reference proteome</keyword>
<evidence type="ECO:0000313" key="5">
    <source>
        <dbReference type="Proteomes" id="UP000000657"/>
    </source>
</evidence>
<keyword evidence="2 4" id="KW-0560">Oxidoreductase</keyword>
<reference evidence="4 5" key="1">
    <citation type="journal article" date="2007" name="Genome Res.">
        <title>Genome characteristics of facultatively symbiotic Frankia sp. strains reflect host range and host plant biogeography.</title>
        <authorList>
            <person name="Normand P."/>
            <person name="Lapierre P."/>
            <person name="Tisa L.S."/>
            <person name="Gogarten J.P."/>
            <person name="Alloisio N."/>
            <person name="Bagnarol E."/>
            <person name="Bassi C.A."/>
            <person name="Berry A.M."/>
            <person name="Bickhart D.M."/>
            <person name="Choisne N."/>
            <person name="Couloux A."/>
            <person name="Cournoyer B."/>
            <person name="Cruveiller S."/>
            <person name="Daubin V."/>
            <person name="Demange N."/>
            <person name="Francino M.P."/>
            <person name="Goltsman E."/>
            <person name="Huang Y."/>
            <person name="Kopp O.R."/>
            <person name="Labarre L."/>
            <person name="Lapidus A."/>
            <person name="Lavire C."/>
            <person name="Marechal J."/>
            <person name="Martinez M."/>
            <person name="Mastronunzio J.E."/>
            <person name="Mullin B.C."/>
            <person name="Niemann J."/>
            <person name="Pujic P."/>
            <person name="Rawnsley T."/>
            <person name="Rouy Z."/>
            <person name="Schenowitz C."/>
            <person name="Sellstedt A."/>
            <person name="Tavares F."/>
            <person name="Tomkins J.P."/>
            <person name="Vallenet D."/>
            <person name="Valverde C."/>
            <person name="Wall L.G."/>
            <person name="Wang Y."/>
            <person name="Medigue C."/>
            <person name="Benson D.R."/>
        </authorList>
    </citation>
    <scope>NUCLEOTIDE SEQUENCE [LARGE SCALE GENOMIC DNA]</scope>
    <source>
        <strain evidence="5">DSM 45986 / CECT 9034 / ACN14a</strain>
    </source>
</reference>
<dbReference type="NCBIfam" id="TIGR01214">
    <property type="entry name" value="rmlD"/>
    <property type="match status" value="1"/>
</dbReference>
<dbReference type="Pfam" id="PF04321">
    <property type="entry name" value="RmlD_sub_bind"/>
    <property type="match status" value="1"/>
</dbReference>
<dbReference type="Gene3D" id="3.90.25.10">
    <property type="entry name" value="UDP-galactose 4-epimerase, domain 1"/>
    <property type="match status" value="1"/>
</dbReference>
<accession>Q0RRC9</accession>
<dbReference type="GO" id="GO:0005829">
    <property type="term" value="C:cytosol"/>
    <property type="evidence" value="ECO:0007669"/>
    <property type="project" value="TreeGrafter"/>
</dbReference>
<dbReference type="EMBL" id="CT573213">
    <property type="protein sequence ID" value="CAJ59891.1"/>
    <property type="molecule type" value="Genomic_DNA"/>
</dbReference>
<proteinExistence type="inferred from homology"/>
<comment type="similarity">
    <text evidence="1 2">Belongs to the dTDP-4-dehydrorhamnose reductase family.</text>
</comment>
<dbReference type="UniPathway" id="UPA00124"/>
<dbReference type="STRING" id="326424.FRAAL1230"/>
<evidence type="ECO:0000256" key="2">
    <source>
        <dbReference type="RuleBase" id="RU364082"/>
    </source>
</evidence>
<dbReference type="InterPro" id="IPR036291">
    <property type="entry name" value="NAD(P)-bd_dom_sf"/>
</dbReference>
<dbReference type="InterPro" id="IPR005913">
    <property type="entry name" value="dTDP_dehydrorham_reduct"/>
</dbReference>
<dbReference type="RefSeq" id="WP_011602431.1">
    <property type="nucleotide sequence ID" value="NC_008278.1"/>
</dbReference>
<dbReference type="PANTHER" id="PTHR10491">
    <property type="entry name" value="DTDP-4-DEHYDRORHAMNOSE REDUCTASE"/>
    <property type="match status" value="1"/>
</dbReference>
<dbReference type="Proteomes" id="UP000000657">
    <property type="component" value="Chromosome"/>
</dbReference>
<dbReference type="KEGG" id="fal:FRAAL1230"/>
<protein>
    <recommendedName>
        <fullName evidence="2">dTDP-4-dehydrorhamnose reductase</fullName>
        <ecNumber evidence="2">1.1.1.133</ecNumber>
    </recommendedName>
</protein>
<dbReference type="SUPFAM" id="SSF51735">
    <property type="entry name" value="NAD(P)-binding Rossmann-fold domains"/>
    <property type="match status" value="1"/>
</dbReference>
<comment type="function">
    <text evidence="2">Catalyzes the reduction of dTDP-6-deoxy-L-lyxo-4-hexulose to yield dTDP-L-rhamnose.</text>
</comment>
<name>Q0RRC9_FRAAA</name>
<dbReference type="eggNOG" id="COG1091">
    <property type="taxonomic scope" value="Bacteria"/>
</dbReference>
<comment type="pathway">
    <text evidence="2">Carbohydrate biosynthesis; dTDP-L-rhamnose biosynthesis.</text>
</comment>
<feature type="domain" description="RmlD-like substrate binding" evidence="3">
    <location>
        <begin position="1"/>
        <end position="295"/>
    </location>
</feature>
<keyword evidence="2" id="KW-0521">NADP</keyword>
<dbReference type="AlphaFoldDB" id="Q0RRC9"/>
<sequence>MRVLVTGAAGQLGADLCRLLEARTAEPDSPVRAWAGLGRAELDITDPARVRAVLRDQARPAKIQGGLVVINTAAWTDVDGAEADEAGAYAVNATGPAHLAATCAELDATLVQLSTDYVFDGRATKPYETGDETDPAGAYGRTKLAGEEAVRALLPASSYVVRTAWVYGATGRNFVKTISRLARERGAVSVVADQTGSPTWSADLAAGLLDLVASPAPPGVYHCTNTGETTWYGFARRIMTEIGLDPATVSATTTDAFPRAAARPAYSVLSTRSWADAGLTPLRPWHRALQDAFARSGEDLRG</sequence>
<dbReference type="GO" id="GO:0008831">
    <property type="term" value="F:dTDP-4-dehydrorhamnose reductase activity"/>
    <property type="evidence" value="ECO:0007669"/>
    <property type="project" value="UniProtKB-EC"/>
</dbReference>
<evidence type="ECO:0000313" key="4">
    <source>
        <dbReference type="EMBL" id="CAJ59891.1"/>
    </source>
</evidence>
<dbReference type="Gene3D" id="3.40.50.720">
    <property type="entry name" value="NAD(P)-binding Rossmann-like Domain"/>
    <property type="match status" value="1"/>
</dbReference>